<protein>
    <recommendedName>
        <fullName evidence="6">Protein Ycf2</fullName>
    </recommendedName>
</protein>
<evidence type="ECO:0000259" key="8">
    <source>
        <dbReference type="Pfam" id="PF05695"/>
    </source>
</evidence>
<evidence type="ECO:0000313" key="9">
    <source>
        <dbReference type="EMBL" id="AOV94009.1"/>
    </source>
</evidence>
<name>A0A2H4FSN0_9LILI</name>
<keyword evidence="5 6" id="KW-0067">ATP-binding</keyword>
<dbReference type="SUPFAM" id="SSF52540">
    <property type="entry name" value="P-loop containing nucleoside triphosphate hydrolases"/>
    <property type="match status" value="1"/>
</dbReference>
<organism evidence="9">
    <name type="scientific">Burmannia nepalensis</name>
    <dbReference type="NCBI Taxonomy" id="548677"/>
    <lineage>
        <taxon>Eukaryota</taxon>
        <taxon>Viridiplantae</taxon>
        <taxon>Streptophyta</taxon>
        <taxon>Embryophyta</taxon>
        <taxon>Tracheophyta</taxon>
        <taxon>Spermatophyta</taxon>
        <taxon>Magnoliopsida</taxon>
        <taxon>Liliopsida</taxon>
        <taxon>Dioscoreales</taxon>
        <taxon>Burmanniaceae</taxon>
        <taxon>Burmannia</taxon>
    </lineage>
</organism>
<comment type="function">
    <text evidence="1 6">Probable ATPase of unknown function. Its presence in a non-photosynthetic plant (Epifagus virginiana) and experiments in tobacco indicate that it has an essential function which is probably not related to photosynthesis.</text>
</comment>
<dbReference type="GO" id="GO:0005524">
    <property type="term" value="F:ATP binding"/>
    <property type="evidence" value="ECO:0007669"/>
    <property type="project" value="UniProtKB-KW"/>
</dbReference>
<dbReference type="InterPro" id="IPR008543">
    <property type="entry name" value="Uncharacterised_Ycf2"/>
</dbReference>
<evidence type="ECO:0000256" key="5">
    <source>
        <dbReference type="ARBA" id="ARBA00022840"/>
    </source>
</evidence>
<dbReference type="EMBL" id="KU954767">
    <property type="protein sequence ID" value="AOV94014.1"/>
    <property type="molecule type" value="Genomic_DNA"/>
</dbReference>
<keyword evidence="4 6" id="KW-0547">Nucleotide-binding</keyword>
<dbReference type="GeneID" id="35448037"/>
<keyword evidence="3 9" id="KW-0934">Plastid</keyword>
<feature type="domain" description="ATPase AAA-type core" evidence="7">
    <location>
        <begin position="1645"/>
        <end position="1830"/>
    </location>
</feature>
<evidence type="ECO:0000256" key="6">
    <source>
        <dbReference type="HAMAP-Rule" id="MF_01330"/>
    </source>
</evidence>
<gene>
    <name evidence="6 9" type="primary">ycf2</name>
    <name evidence="9" type="ORF">BuneCp035</name>
    <name evidence="10" type="ORF">BuneCp045</name>
</gene>
<proteinExistence type="inferred from homology"/>
<evidence type="ECO:0000256" key="3">
    <source>
        <dbReference type="ARBA" id="ARBA00022640"/>
    </source>
</evidence>
<evidence type="ECO:0000256" key="4">
    <source>
        <dbReference type="ARBA" id="ARBA00022741"/>
    </source>
</evidence>
<comment type="similarity">
    <text evidence="2 6">Belongs to the Ycf2 family.</text>
</comment>
<dbReference type="InterPro" id="IPR003959">
    <property type="entry name" value="ATPase_AAA_core"/>
</dbReference>
<dbReference type="PANTHER" id="PTHR33078:SF100">
    <property type="entry name" value="PROTEIN YCF2"/>
    <property type="match status" value="1"/>
</dbReference>
<evidence type="ECO:0000256" key="2">
    <source>
        <dbReference type="ARBA" id="ARBA00009361"/>
    </source>
</evidence>
<dbReference type="RefSeq" id="YP_009450281.1">
    <property type="nucleotide sequence ID" value="NC_036670.1"/>
</dbReference>
<dbReference type="InterPro" id="IPR027417">
    <property type="entry name" value="P-loop_NTPase"/>
</dbReference>
<dbReference type="GO" id="GO:0009570">
    <property type="term" value="C:chloroplast stroma"/>
    <property type="evidence" value="ECO:0007669"/>
    <property type="project" value="UniProtKB-SubCell"/>
</dbReference>
<dbReference type="InterPro" id="IPR056777">
    <property type="entry name" value="Ycf2_N"/>
</dbReference>
<dbReference type="HAMAP" id="MF_01330">
    <property type="entry name" value="Ycf2"/>
    <property type="match status" value="1"/>
</dbReference>
<geneLocation type="chloroplast" evidence="9"/>
<dbReference type="GO" id="GO:0016887">
    <property type="term" value="F:ATP hydrolysis activity"/>
    <property type="evidence" value="ECO:0007669"/>
    <property type="project" value="InterPro"/>
</dbReference>
<reference evidence="9" key="1">
    <citation type="submission" date="2016-03" db="EMBL/GenBank/DDBJ databases">
        <title>Multiple independent plastid gene losses in the Burmannia (Burmanniaceae).</title>
        <authorList>
            <person name="Jo S."/>
            <person name="Kim K.-J."/>
        </authorList>
    </citation>
    <scope>NUCLEOTIDE SEQUENCE</scope>
</reference>
<feature type="domain" description="Ycf2 N-terminal" evidence="8">
    <location>
        <begin position="1"/>
        <end position="1498"/>
    </location>
</feature>
<dbReference type="EMBL" id="KU954767">
    <property type="protein sequence ID" value="AOV94009.1"/>
    <property type="molecule type" value="Genomic_DNA"/>
</dbReference>
<evidence type="ECO:0000259" key="7">
    <source>
        <dbReference type="Pfam" id="PF00004"/>
    </source>
</evidence>
<accession>A0A2H4FSN0</accession>
<dbReference type="Pfam" id="PF00004">
    <property type="entry name" value="AAA"/>
    <property type="match status" value="1"/>
</dbReference>
<dbReference type="GeneID" id="35448067"/>
<sequence>MNRHQFKSWIFEWREILREIKNSHYFLDSWMKFNSVASFTHIFFHQERFMKLFDPRIWSILLSHDSQGSTSNRYFNFMIKSIVLFVVAVLISRINNQKMVERQNLYLMWLLPIPMNSIVPRNATLEESFWSSNINRAIVSLLYLPKGKKISESCFVDPQESTWVLPINRNQKCIMPESNRGSQWWRNQIGKRGYSSCKISNETIAGIEISFKEKDSKYLEFLFLSYTDDPIRKNPDWELFDRLSPRKKRNIINLNSGQLFEILGKDLICYLMSAFREKRPIEREGFFKQQGAEETIQSNDIEHVSHLFSRNKWGISLQNCAQFHMWQFQQELFISWGKNQHESDFLRKVSRENLIWLDNVWLVNKDRFFSKVQNILSNIQYDSTRSILVQVTDSSQWKGSSDQSREHFDSIRNEDSEYHTLILIDQTKIQQLKARSILFDPSFLQTERTEIESDRFPKCLFGSSSMSQLFTERDKDKEMNNHLFLEEIKEFFGNPTRSIRSFFSDIWSEFHISSNPTENSARDQKFLKKTQDVSFVPSRRSKNKEMVDIFKIITYLQNIVSIHPISSDPECDMFPKHGPDMGSSNKIAFLNKNPFFDLFHLFYDWHKGGYTVNYDFESEEKFQEMADLFTLSITEPDLVDYRGFAFSIDSYRLDQKRFLNEVLNSRDESKKKFLLVLPLFFYEENGSIYRRIRKKSVQIYCGNALEDPKLKTAVFASNNIMEAVNQYRLIRDLIQIQYRIYGYIRNVSNRFFFMNRADRNFEYGIQRDAIGNATMNHITIMKYTINQHLSNLKKGQKKWVDPLISRTERSMNRDPDAYGYKWSNGSKNFQEHLEHFGSKQKTRFIVVFDRLRINKYSIDWSEGIDKQDLFKSIRFFLCKSLLVLCKSFIFLCKLLSFLFVSMGNIPIHRSDIHIYELKGPNDQLCNQLLESMGVQIVHLNKLNPFLFLLDDHDTSQRPKFLIKGGAISLFLFKKIPKWMIDSFHTRNNRRKSFNNTDSYFSMISHDRNSWLNTVQPFHRSSLISSFYKANRLRFLNDPHNFWVYCNKRFPFYVEKNRINNYDLTYGQFLNILFIRNKIFSLCVGKKKHIFFGGETISPIDPQVSGIFIPNDFPQSVDERYNLYKSFHFPIRSDPFVRRTIYSIADISATPLTGEQITHFEIERTYLQSISDMNLFDSEGKNLHQYLSFNSNMGLIHTPCPENYLPSGKRKKQSLCLKKCVEKGQMYRTFQRDSAFSNLSIRLNLLQTYMPWFFTSTGFKYLNLTLLEIFSDPLPILSISQKFVSIFYDIMHESAISWSILQKKLGSILPQWTLISEISRKCLQNLLLSEEMIHRNYESSVPLIWTHLRSTNTREFLYSILFLLLVAGYLVRIHLFFVSRAASELQTELEKIKSFMIPSYMMELRKLLDRYPTSELNSFWLKNLFLVALEQLGDFTEEIRASAFGGNMLLGGDSAYGIKSIRSKTKYWNINLIDLISIIPNPINRITLSRNTRHLSRTSKEIYSLIRKRKKVNRDWIDDKIESWVLNSDSIDDEEREFLVQFSTLTTEKKIDQILLSLTHNDHLSKNDSSYQMIEQPGSIYLRYLVDIHKKYLMHYEFNRSCLAERRIFLAHYQTITYSKTSCGLHLPSHGKPFSLRLVLSPSRGILVIGSIGTGRSYVVKYLATNSYLPFITVFPNKFLDDKPKGYFSDDIDIDDSDDINIDDSDNIDIDDSDNIDIDDSDNIDDALDKAMTNILTTYMTTKIDIDRFNITFQLELAKTMSSCIIWIPNIHDLYVNESNYLSLGLLENYLSRDCERYSTRNILVIASTHIPKKVDPALIAPNKLNTCIKIRKLIIPQQRKHFFILSYTRGFRLEKKKFHTNGFESITMGSNARDLVALINEALSISITQKKSIIETNTIRSALHRQTWHLRSQIRSVQNHDIFFYQIGRAVAQNLLLSNCPIDPISIYMKKKSRKEGDSYLYKWYFELGTSMKKLTILLYLLSCSAGSVAQDLWSSPGPDAKNGTTSYEFVENDSDLVHGLLEVEGALVGSSRAEKDCSQFANNRVPLLLRSEPRNQLDIIQNGSCSIVNQRFLYEKYKLEFEEWKGEGALDPQQMEIEEDLHIVWAPRIWGPCGNLFDCIERPTELGFPYWAGAFRGKQIIYHKEGELQENDLGFLQSGTIQYQTRDRYSKEQGFFRISQYIWDPADPFFFLFKDQPFVSVFSRREFFADEEMPKGLIISQINLPISLYKRWFIKNTQEIELLIHRQRWLRSNSSLSNGSFRSNTLSESYQYLSNLFISNRTLLDQMAKTLLRKRWLFPDEMNHLIHVTGERFPIP</sequence>
<feature type="binding site" evidence="6">
    <location>
        <begin position="1649"/>
        <end position="1656"/>
    </location>
    <ligand>
        <name>ATP</name>
        <dbReference type="ChEBI" id="CHEBI:30616"/>
    </ligand>
</feature>
<comment type="subcellular location">
    <subcellularLocation>
        <location evidence="6">Plastid</location>
        <location evidence="6">Chloroplast stroma</location>
    </subcellularLocation>
</comment>
<dbReference type="PANTHER" id="PTHR33078">
    <property type="entry name" value="PROTEIN YCF2-RELATED"/>
    <property type="match status" value="1"/>
</dbReference>
<evidence type="ECO:0000256" key="1">
    <source>
        <dbReference type="ARBA" id="ARBA00002329"/>
    </source>
</evidence>
<evidence type="ECO:0000313" key="10">
    <source>
        <dbReference type="EMBL" id="AOV94014.1"/>
    </source>
</evidence>
<keyword evidence="9" id="KW-0150">Chloroplast</keyword>
<dbReference type="Gene3D" id="3.40.50.300">
    <property type="entry name" value="P-loop containing nucleotide triphosphate hydrolases"/>
    <property type="match status" value="1"/>
</dbReference>
<dbReference type="RefSeq" id="YP_009450276.1">
    <property type="nucleotide sequence ID" value="NC_036670.1"/>
</dbReference>
<dbReference type="CDD" id="cd19505">
    <property type="entry name" value="RecA-like_Ycf2"/>
    <property type="match status" value="1"/>
</dbReference>
<dbReference type="Pfam" id="PF05695">
    <property type="entry name" value="Ycf2"/>
    <property type="match status" value="1"/>
</dbReference>